<evidence type="ECO:0000256" key="5">
    <source>
        <dbReference type="ARBA" id="ARBA00022946"/>
    </source>
</evidence>
<evidence type="ECO:0000313" key="13">
    <source>
        <dbReference type="Proteomes" id="UP000695562"/>
    </source>
</evidence>
<evidence type="ECO:0000256" key="7">
    <source>
        <dbReference type="ARBA" id="ARBA00023128"/>
    </source>
</evidence>
<keyword evidence="5" id="KW-0809">Transit peptide</keyword>
<comment type="subcellular location">
    <subcellularLocation>
        <location evidence="1">Mitochondrion inner membrane</location>
    </subcellularLocation>
</comment>
<keyword evidence="13" id="KW-1185">Reference proteome</keyword>
<comment type="similarity">
    <text evidence="2">Belongs to the MDM31/MDM32 family.</text>
</comment>
<dbReference type="EMBL" id="AJWJ01000399">
    <property type="protein sequence ID" value="KAF2071222.1"/>
    <property type="molecule type" value="Genomic_DNA"/>
</dbReference>
<keyword evidence="8 11" id="KW-0472">Membrane</keyword>
<dbReference type="Pfam" id="PF08118">
    <property type="entry name" value="MDM31_MDM32"/>
    <property type="match status" value="3"/>
</dbReference>
<comment type="function">
    <text evidence="9">Involved in the organization of the mitochondrial membranes and the global structure of the mitochondria. Also required for mitochondrial distribution and mobility as well as for the maintenance of mitochondrial DNA nucleoids structures.</text>
</comment>
<name>A0A8J4V269_9MYCE</name>
<accession>A0A8J4V269</accession>
<feature type="transmembrane region" description="Helical" evidence="11">
    <location>
        <begin position="191"/>
        <end position="220"/>
    </location>
</feature>
<keyword evidence="7" id="KW-0496">Mitochondrion</keyword>
<organism evidence="12 13">
    <name type="scientific">Polysphondylium violaceum</name>
    <dbReference type="NCBI Taxonomy" id="133409"/>
    <lineage>
        <taxon>Eukaryota</taxon>
        <taxon>Amoebozoa</taxon>
        <taxon>Evosea</taxon>
        <taxon>Eumycetozoa</taxon>
        <taxon>Dictyostelia</taxon>
        <taxon>Dictyosteliales</taxon>
        <taxon>Dictyosteliaceae</taxon>
        <taxon>Polysphondylium</taxon>
    </lineage>
</organism>
<dbReference type="PANTHER" id="PTHR31068">
    <property type="entry name" value="MITOCHONDRIAL DISTRIBUTION AND MORPHOLOGY PROTEIN 31"/>
    <property type="match status" value="1"/>
</dbReference>
<dbReference type="InterPro" id="IPR012571">
    <property type="entry name" value="Mdm31/Mdm32"/>
</dbReference>
<keyword evidence="4" id="KW-0999">Mitochondrion inner membrane</keyword>
<feature type="compositionally biased region" description="Low complexity" evidence="10">
    <location>
        <begin position="62"/>
        <end position="75"/>
    </location>
</feature>
<dbReference type="PANTHER" id="PTHR31068:SF0">
    <property type="entry name" value="MITOCHONDRIAL DISTRIBUTION AND MORPHOLOGY PROTEIN 31"/>
    <property type="match status" value="1"/>
</dbReference>
<dbReference type="GO" id="GO:0005743">
    <property type="term" value="C:mitochondrial inner membrane"/>
    <property type="evidence" value="ECO:0007669"/>
    <property type="project" value="UniProtKB-SubCell"/>
</dbReference>
<evidence type="ECO:0000256" key="1">
    <source>
        <dbReference type="ARBA" id="ARBA00004273"/>
    </source>
</evidence>
<comment type="caution">
    <text evidence="12">The sequence shown here is derived from an EMBL/GenBank/DDBJ whole genome shotgun (WGS) entry which is preliminary data.</text>
</comment>
<dbReference type="AlphaFoldDB" id="A0A8J4V269"/>
<gene>
    <name evidence="12" type="ORF">CYY_007456</name>
</gene>
<evidence type="ECO:0000256" key="2">
    <source>
        <dbReference type="ARBA" id="ARBA00005687"/>
    </source>
</evidence>
<evidence type="ECO:0000313" key="12">
    <source>
        <dbReference type="EMBL" id="KAF2071222.1"/>
    </source>
</evidence>
<feature type="compositionally biased region" description="Low complexity" evidence="10">
    <location>
        <begin position="44"/>
        <end position="55"/>
    </location>
</feature>
<keyword evidence="3 11" id="KW-0812">Transmembrane</keyword>
<dbReference type="OrthoDB" id="17678at2759"/>
<keyword evidence="6 11" id="KW-1133">Transmembrane helix</keyword>
<evidence type="ECO:0000256" key="6">
    <source>
        <dbReference type="ARBA" id="ARBA00022989"/>
    </source>
</evidence>
<dbReference type="GO" id="GO:0007005">
    <property type="term" value="P:mitochondrion organization"/>
    <property type="evidence" value="ECO:0007669"/>
    <property type="project" value="InterPro"/>
</dbReference>
<feature type="region of interest" description="Disordered" evidence="10">
    <location>
        <begin position="44"/>
        <end position="82"/>
    </location>
</feature>
<evidence type="ECO:0000256" key="3">
    <source>
        <dbReference type="ARBA" id="ARBA00022692"/>
    </source>
</evidence>
<reference evidence="12" key="1">
    <citation type="submission" date="2020-01" db="EMBL/GenBank/DDBJ databases">
        <title>Development of genomics and gene disruption for Polysphondylium violaceum indicates a role for the polyketide synthase stlB in stalk morphogenesis.</title>
        <authorList>
            <person name="Narita B."/>
            <person name="Kawabe Y."/>
            <person name="Kin K."/>
            <person name="Saito T."/>
            <person name="Gibbs R."/>
            <person name="Kuspa A."/>
            <person name="Muzny D."/>
            <person name="Queller D."/>
            <person name="Richards S."/>
            <person name="Strassman J."/>
            <person name="Sucgang R."/>
            <person name="Worley K."/>
            <person name="Schaap P."/>
        </authorList>
    </citation>
    <scope>NUCLEOTIDE SEQUENCE</scope>
    <source>
        <strain evidence="12">QSvi11</strain>
    </source>
</reference>
<proteinExistence type="inferred from homology"/>
<protein>
    <submittedName>
        <fullName evidence="12">Uncharacterized protein</fullName>
    </submittedName>
</protein>
<dbReference type="GO" id="GO:0000001">
    <property type="term" value="P:mitochondrion inheritance"/>
    <property type="evidence" value="ECO:0007669"/>
    <property type="project" value="InterPro"/>
</dbReference>
<sequence>MSLNNISFIRGLAKSKHLYLKDVGSSHPYQSLIYTAKPLSTTSSSRSITNSSGISPQQQTPSSFSSLSSRMNGSSITTPNASLKNIKDRGVCNPLIYKHISLSRSYTPFSKVILRHYSTSTSNNNTNNSSNNNNNNNENNNNNSNDNNSNNENKNNSNTNKNKYMSAVGALWDKIKYFLTRHKPLTSDQMFAIFSWLLFGTGSLVIVGTTTLVSLILWVANTFEFSEWIANKIGKYLTNNTGITITFEQARGELKTGYISIENVNVSRRPRADEHLSSIQLSIKRIDIKLSLLWMLEGKGIIQECLLSGVRGLIDRRTEGVYVNKDYIYPRKKKAQGDFVFEKLEVKDLLITYFLPDRTHRPLSISIYHLESDRFRKQWLLLDLLSCKSIIGKFDNSLFTFTIPQHQTFRFIDKQSSTLDNGNGTSVTGNNSNVINELLGNKEKGKEKFEMRELKIDGVNMDILSRNATGPLGWIKEGTFDIQLQILLPRNLETMEILESESIEYGIIPTDEDPSKNIHLSFKVQLNHLYSVAPLYTPEISYISNALAHPIVAYINSHSKHIPLSFSFSMNLRQFNGSWTPSQACFWDYMGSSVYEELANKVKETKNVTTLKKVATDLINDIIQWLVPHLQDLQYHQQEKEEFEREQQLYNQNSLEINNLLDKDTSSNNLVVHTAKQQQDEQPPQDEEDEDNQQLVYYNQILQQKQLQLQLQQIK</sequence>
<evidence type="ECO:0000256" key="10">
    <source>
        <dbReference type="SAM" id="MobiDB-lite"/>
    </source>
</evidence>
<evidence type="ECO:0000256" key="8">
    <source>
        <dbReference type="ARBA" id="ARBA00023136"/>
    </source>
</evidence>
<feature type="region of interest" description="Disordered" evidence="10">
    <location>
        <begin position="120"/>
        <end position="160"/>
    </location>
</feature>
<evidence type="ECO:0000256" key="4">
    <source>
        <dbReference type="ARBA" id="ARBA00022792"/>
    </source>
</evidence>
<evidence type="ECO:0000256" key="9">
    <source>
        <dbReference type="ARBA" id="ARBA00025191"/>
    </source>
</evidence>
<dbReference type="Proteomes" id="UP000695562">
    <property type="component" value="Unassembled WGS sequence"/>
</dbReference>
<evidence type="ECO:0000256" key="11">
    <source>
        <dbReference type="SAM" id="Phobius"/>
    </source>
</evidence>